<reference evidence="1 2" key="1">
    <citation type="submission" date="2019-08" db="EMBL/GenBank/DDBJ databases">
        <title>Genome sequence of Gillisia hiemivivida IC154 (type strain).</title>
        <authorList>
            <person name="Bowman J.P."/>
        </authorList>
    </citation>
    <scope>NUCLEOTIDE SEQUENCE [LARGE SCALE GENOMIC DNA]</scope>
    <source>
        <strain evidence="1 2">IC154</strain>
    </source>
</reference>
<comment type="caution">
    <text evidence="1">The sequence shown here is derived from an EMBL/GenBank/DDBJ whole genome shotgun (WGS) entry which is preliminary data.</text>
</comment>
<evidence type="ECO:0000313" key="2">
    <source>
        <dbReference type="Proteomes" id="UP000321367"/>
    </source>
</evidence>
<dbReference type="AlphaFoldDB" id="A0A5C7A2X8"/>
<accession>A0A5C7A2X8</accession>
<name>A0A5C7A2X8_9FLAO</name>
<dbReference type="EMBL" id="VORY01000002">
    <property type="protein sequence ID" value="TXD95189.1"/>
    <property type="molecule type" value="Genomic_DNA"/>
</dbReference>
<sequence>MENKIIKIDLKEFEGKTIYDFKIKIAEILGNMKIHYTIPSPNGPRKDYVQPYSSFDVTGNENHYLIEKIEN</sequence>
<keyword evidence="2" id="KW-1185">Reference proteome</keyword>
<protein>
    <submittedName>
        <fullName evidence="1">Uncharacterized protein</fullName>
    </submittedName>
</protein>
<gene>
    <name evidence="1" type="ORF">ES724_03285</name>
</gene>
<organism evidence="1 2">
    <name type="scientific">Gillisia hiemivivida</name>
    <dbReference type="NCBI Taxonomy" id="291190"/>
    <lineage>
        <taxon>Bacteria</taxon>
        <taxon>Pseudomonadati</taxon>
        <taxon>Bacteroidota</taxon>
        <taxon>Flavobacteriia</taxon>
        <taxon>Flavobacteriales</taxon>
        <taxon>Flavobacteriaceae</taxon>
        <taxon>Gillisia</taxon>
    </lineage>
</organism>
<dbReference type="Proteomes" id="UP000321367">
    <property type="component" value="Unassembled WGS sequence"/>
</dbReference>
<proteinExistence type="predicted"/>
<dbReference type="RefSeq" id="WP_146929520.1">
    <property type="nucleotide sequence ID" value="NZ_CBCSHZ010000001.1"/>
</dbReference>
<evidence type="ECO:0000313" key="1">
    <source>
        <dbReference type="EMBL" id="TXD95189.1"/>
    </source>
</evidence>